<organism evidence="1 2">
    <name type="scientific">Gellertiella hungarica</name>
    <dbReference type="NCBI Taxonomy" id="1572859"/>
    <lineage>
        <taxon>Bacteria</taxon>
        <taxon>Pseudomonadati</taxon>
        <taxon>Pseudomonadota</taxon>
        <taxon>Alphaproteobacteria</taxon>
        <taxon>Hyphomicrobiales</taxon>
        <taxon>Rhizobiaceae</taxon>
        <taxon>Gellertiella</taxon>
    </lineage>
</organism>
<name>A0A7W6J3Z5_9HYPH</name>
<dbReference type="Proteomes" id="UP000528286">
    <property type="component" value="Unassembled WGS sequence"/>
</dbReference>
<sequence>MTDRYREATTLYQNALDADHRTSTDAAITLIATALSDAYEAGRREEREACAEVADNEKAAWDGDLSIMAFSARKAAEDIAAAIHARAIEDVKK</sequence>
<dbReference type="RefSeq" id="WP_183364809.1">
    <property type="nucleotide sequence ID" value="NZ_JACIEZ010000001.1"/>
</dbReference>
<gene>
    <name evidence="1" type="ORF">GGR23_000793</name>
</gene>
<evidence type="ECO:0000313" key="1">
    <source>
        <dbReference type="EMBL" id="MBB4063632.1"/>
    </source>
</evidence>
<evidence type="ECO:0000313" key="2">
    <source>
        <dbReference type="Proteomes" id="UP000528286"/>
    </source>
</evidence>
<proteinExistence type="predicted"/>
<dbReference type="AlphaFoldDB" id="A0A7W6J3Z5"/>
<protein>
    <submittedName>
        <fullName evidence="1">Uncharacterized protein</fullName>
    </submittedName>
</protein>
<dbReference type="EMBL" id="JACIEZ010000001">
    <property type="protein sequence ID" value="MBB4063632.1"/>
    <property type="molecule type" value="Genomic_DNA"/>
</dbReference>
<reference evidence="1 2" key="1">
    <citation type="submission" date="2020-08" db="EMBL/GenBank/DDBJ databases">
        <title>Genomic Encyclopedia of Type Strains, Phase IV (KMG-IV): sequencing the most valuable type-strain genomes for metagenomic binning, comparative biology and taxonomic classification.</title>
        <authorList>
            <person name="Goeker M."/>
        </authorList>
    </citation>
    <scope>NUCLEOTIDE SEQUENCE [LARGE SCALE GENOMIC DNA]</scope>
    <source>
        <strain evidence="1 2">DSM 29853</strain>
    </source>
</reference>
<keyword evidence="2" id="KW-1185">Reference proteome</keyword>
<comment type="caution">
    <text evidence="1">The sequence shown here is derived from an EMBL/GenBank/DDBJ whole genome shotgun (WGS) entry which is preliminary data.</text>
</comment>
<accession>A0A7W6J3Z5</accession>